<dbReference type="AlphaFoldDB" id="A0A2K4ZGW8"/>
<keyword evidence="2" id="KW-1185">Reference proteome</keyword>
<proteinExistence type="predicted"/>
<evidence type="ECO:0000313" key="1">
    <source>
        <dbReference type="EMBL" id="SOY29710.1"/>
    </source>
</evidence>
<reference evidence="1 2" key="1">
    <citation type="submission" date="2018-01" db="EMBL/GenBank/DDBJ databases">
        <authorList>
            <person name="Gaut B.S."/>
            <person name="Morton B.R."/>
            <person name="Clegg M.T."/>
            <person name="Duvall M.R."/>
        </authorList>
    </citation>
    <scope>NUCLEOTIDE SEQUENCE [LARGE SCALE GENOMIC DNA]</scope>
    <source>
        <strain evidence="1">GP69</strain>
    </source>
</reference>
<sequence length="127" mass="14171">MDMNKRMWNRHKKALLDGVRNATDSDMQARFTELLVNMVEQEVMAATGEVDAAAEKSGGICAVQITVENAGKSSEEMQKDFQEITEAAMPMLEYLNKHYDPHASAVITEGRVTIVRDEISCPLPVRD</sequence>
<dbReference type="RefSeq" id="WP_103239795.1">
    <property type="nucleotide sequence ID" value="NZ_JANJZD010000010.1"/>
</dbReference>
<accession>A0A2K4ZGW8</accession>
<dbReference type="Proteomes" id="UP000236311">
    <property type="component" value="Unassembled WGS sequence"/>
</dbReference>
<gene>
    <name evidence="1" type="ORF">AMURIS_02431</name>
</gene>
<protein>
    <submittedName>
        <fullName evidence="1">Uncharacterized protein</fullName>
    </submittedName>
</protein>
<evidence type="ECO:0000313" key="2">
    <source>
        <dbReference type="Proteomes" id="UP000236311"/>
    </source>
</evidence>
<organism evidence="1 2">
    <name type="scientific">Acetatifactor muris</name>
    <dbReference type="NCBI Taxonomy" id="879566"/>
    <lineage>
        <taxon>Bacteria</taxon>
        <taxon>Bacillati</taxon>
        <taxon>Bacillota</taxon>
        <taxon>Clostridia</taxon>
        <taxon>Lachnospirales</taxon>
        <taxon>Lachnospiraceae</taxon>
        <taxon>Acetatifactor</taxon>
    </lineage>
</organism>
<dbReference type="EMBL" id="OFSM01000011">
    <property type="protein sequence ID" value="SOY29710.1"/>
    <property type="molecule type" value="Genomic_DNA"/>
</dbReference>
<name>A0A2K4ZGW8_9FIRM</name>